<evidence type="ECO:0000313" key="7">
    <source>
        <dbReference type="Proteomes" id="UP001214043"/>
    </source>
</evidence>
<dbReference type="GO" id="GO:0003700">
    <property type="term" value="F:DNA-binding transcription factor activity"/>
    <property type="evidence" value="ECO:0007669"/>
    <property type="project" value="TreeGrafter"/>
</dbReference>
<evidence type="ECO:0000259" key="5">
    <source>
        <dbReference type="PROSITE" id="PS50977"/>
    </source>
</evidence>
<dbReference type="GO" id="GO:0000976">
    <property type="term" value="F:transcription cis-regulatory region binding"/>
    <property type="evidence" value="ECO:0007669"/>
    <property type="project" value="TreeGrafter"/>
</dbReference>
<gene>
    <name evidence="6" type="ORF">PUV54_02635</name>
</gene>
<dbReference type="EMBL" id="CP118166">
    <property type="protein sequence ID" value="WDI32086.1"/>
    <property type="molecule type" value="Genomic_DNA"/>
</dbReference>
<keyword evidence="2 4" id="KW-0238">DNA-binding</keyword>
<dbReference type="AlphaFoldDB" id="A0AAE9ZCQ2"/>
<organism evidence="6 7">
    <name type="scientific">Hyphococcus flavus</name>
    <dbReference type="NCBI Taxonomy" id="1866326"/>
    <lineage>
        <taxon>Bacteria</taxon>
        <taxon>Pseudomonadati</taxon>
        <taxon>Pseudomonadota</taxon>
        <taxon>Alphaproteobacteria</taxon>
        <taxon>Parvularculales</taxon>
        <taxon>Parvularculaceae</taxon>
        <taxon>Hyphococcus</taxon>
    </lineage>
</organism>
<dbReference type="InterPro" id="IPR001647">
    <property type="entry name" value="HTH_TetR"/>
</dbReference>
<name>A0AAE9ZCQ2_9PROT</name>
<accession>A0AAE9ZCQ2</accession>
<feature type="DNA-binding region" description="H-T-H motif" evidence="4">
    <location>
        <begin position="40"/>
        <end position="59"/>
    </location>
</feature>
<dbReference type="InterPro" id="IPR009057">
    <property type="entry name" value="Homeodomain-like_sf"/>
</dbReference>
<dbReference type="PANTHER" id="PTHR30055:SF234">
    <property type="entry name" value="HTH-TYPE TRANSCRIPTIONAL REGULATOR BETI"/>
    <property type="match status" value="1"/>
</dbReference>
<evidence type="ECO:0000313" key="6">
    <source>
        <dbReference type="EMBL" id="WDI32086.1"/>
    </source>
</evidence>
<keyword evidence="3" id="KW-0804">Transcription</keyword>
<dbReference type="InterPro" id="IPR050109">
    <property type="entry name" value="HTH-type_TetR-like_transc_reg"/>
</dbReference>
<dbReference type="PROSITE" id="PS50977">
    <property type="entry name" value="HTH_TETR_2"/>
    <property type="match status" value="1"/>
</dbReference>
<evidence type="ECO:0000256" key="2">
    <source>
        <dbReference type="ARBA" id="ARBA00023125"/>
    </source>
</evidence>
<dbReference type="KEGG" id="hfl:PUV54_02635"/>
<feature type="domain" description="HTH tetR-type" evidence="5">
    <location>
        <begin position="17"/>
        <end position="77"/>
    </location>
</feature>
<dbReference type="PRINTS" id="PR00455">
    <property type="entry name" value="HTHTETR"/>
</dbReference>
<evidence type="ECO:0000256" key="1">
    <source>
        <dbReference type="ARBA" id="ARBA00023015"/>
    </source>
</evidence>
<dbReference type="Proteomes" id="UP001214043">
    <property type="component" value="Chromosome"/>
</dbReference>
<dbReference type="Gene3D" id="1.10.357.10">
    <property type="entry name" value="Tetracycline Repressor, domain 2"/>
    <property type="match status" value="1"/>
</dbReference>
<protein>
    <submittedName>
        <fullName evidence="6">TetR/AcrR family transcriptional regulator</fullName>
    </submittedName>
</protein>
<evidence type="ECO:0000256" key="3">
    <source>
        <dbReference type="ARBA" id="ARBA00023163"/>
    </source>
</evidence>
<dbReference type="Pfam" id="PF00440">
    <property type="entry name" value="TetR_N"/>
    <property type="match status" value="1"/>
</dbReference>
<proteinExistence type="predicted"/>
<keyword evidence="1" id="KW-0805">Transcription regulation</keyword>
<dbReference type="PANTHER" id="PTHR30055">
    <property type="entry name" value="HTH-TYPE TRANSCRIPTIONAL REGULATOR RUTR"/>
    <property type="match status" value="1"/>
</dbReference>
<reference evidence="6" key="1">
    <citation type="submission" date="2023-02" db="EMBL/GenBank/DDBJ databases">
        <title>Genome sequence of Hyphococcus flavus.</title>
        <authorList>
            <person name="Rong J.-C."/>
            <person name="Zhao Q."/>
            <person name="Yi M."/>
            <person name="Wu J.-Y."/>
        </authorList>
    </citation>
    <scope>NUCLEOTIDE SEQUENCE</scope>
    <source>
        <strain evidence="6">MCCC 1K03223</strain>
    </source>
</reference>
<dbReference type="RefSeq" id="WP_274493974.1">
    <property type="nucleotide sequence ID" value="NZ_CP118166.1"/>
</dbReference>
<evidence type="ECO:0000256" key="4">
    <source>
        <dbReference type="PROSITE-ProRule" id="PRU00335"/>
    </source>
</evidence>
<keyword evidence="7" id="KW-1185">Reference proteome</keyword>
<sequence>MADRQVEDLRGVTAAAGTTKARIERAALTLFCQKGVDAVTTREIAQASSISEGALYRHYPSKESLAETMFFAIHTHLADEIHASADQADGIDEKAQAIVATYAHIADDDWTLFAYHLLTTHRFLPFKEEKQRTHKYNPVSLVEEIIADAMKKGELTAGDAAFKAANALGVVLQTALHKIYGRIEDDLTNRKAELSAAVIAVLKA</sequence>
<dbReference type="SUPFAM" id="SSF46689">
    <property type="entry name" value="Homeodomain-like"/>
    <property type="match status" value="1"/>
</dbReference>